<dbReference type="AlphaFoldDB" id="A0A1C4AUC0"/>
<proteinExistence type="predicted"/>
<evidence type="ECO:0000313" key="2">
    <source>
        <dbReference type="Proteomes" id="UP000198975"/>
    </source>
</evidence>
<name>A0A1C4AUC0_9ENTR</name>
<gene>
    <name evidence="1" type="ORF">GA0061071_103343</name>
</gene>
<dbReference type="OrthoDB" id="6631409at2"/>
<dbReference type="RefSeq" id="WP_088236813.1">
    <property type="nucleotide sequence ID" value="NZ_FMAY01000003.1"/>
</dbReference>
<protein>
    <submittedName>
        <fullName evidence="1">Uncharacterized protein</fullName>
    </submittedName>
</protein>
<dbReference type="EMBL" id="FMAY01000003">
    <property type="protein sequence ID" value="SCB98252.1"/>
    <property type="molecule type" value="Genomic_DNA"/>
</dbReference>
<keyword evidence="2" id="KW-1185">Reference proteome</keyword>
<sequence>MYQDIIYQDLDKTIDHLEHRTVAWFTENKHQPPAGLFYLYLRASRTGEFCTDYARLLDGSMVCLSDILPQLAHRFAPRIATAAELPGLKTRRILSMLLYWLSQHHSGQSDALPGREEVMDIFSSILENTTLRLW</sequence>
<dbReference type="Proteomes" id="UP000198975">
    <property type="component" value="Unassembled WGS sequence"/>
</dbReference>
<evidence type="ECO:0000313" key="1">
    <source>
        <dbReference type="EMBL" id="SCB98252.1"/>
    </source>
</evidence>
<accession>A0A1C4AUC0</accession>
<organism evidence="1 2">
    <name type="scientific">Kosakonia oryzendophytica</name>
    <dbReference type="NCBI Taxonomy" id="1005665"/>
    <lineage>
        <taxon>Bacteria</taxon>
        <taxon>Pseudomonadati</taxon>
        <taxon>Pseudomonadota</taxon>
        <taxon>Gammaproteobacteria</taxon>
        <taxon>Enterobacterales</taxon>
        <taxon>Enterobacteriaceae</taxon>
        <taxon>Kosakonia</taxon>
    </lineage>
</organism>
<reference evidence="2" key="1">
    <citation type="submission" date="2016-08" db="EMBL/GenBank/DDBJ databases">
        <authorList>
            <person name="Varghese N."/>
            <person name="Submissions Spin"/>
        </authorList>
    </citation>
    <scope>NUCLEOTIDE SEQUENCE [LARGE SCALE GENOMIC DNA]</scope>
    <source>
        <strain evidence="2">REICA_082</strain>
    </source>
</reference>